<dbReference type="PROSITE" id="PS51918">
    <property type="entry name" value="RADICAL_SAM"/>
    <property type="match status" value="1"/>
</dbReference>
<dbReference type="InterPro" id="IPR040086">
    <property type="entry name" value="MJ0683-like"/>
</dbReference>
<dbReference type="AlphaFoldDB" id="A4A0Q3"/>
<dbReference type="Pfam" id="PF04055">
    <property type="entry name" value="Radical_SAM"/>
    <property type="match status" value="1"/>
</dbReference>
<dbReference type="InterPro" id="IPR007197">
    <property type="entry name" value="rSAM"/>
</dbReference>
<keyword evidence="6" id="KW-0456">Lyase</keyword>
<keyword evidence="1" id="KW-0479">Metal-binding</keyword>
<feature type="domain" description="Radical SAM core" evidence="5">
    <location>
        <begin position="59"/>
        <end position="307"/>
    </location>
</feature>
<organism evidence="6 7">
    <name type="scientific">Blastopirellula marina DSM 3645</name>
    <dbReference type="NCBI Taxonomy" id="314230"/>
    <lineage>
        <taxon>Bacteria</taxon>
        <taxon>Pseudomonadati</taxon>
        <taxon>Planctomycetota</taxon>
        <taxon>Planctomycetia</taxon>
        <taxon>Pirellulales</taxon>
        <taxon>Pirellulaceae</taxon>
        <taxon>Blastopirellula</taxon>
    </lineage>
</organism>
<reference evidence="6 7" key="1">
    <citation type="submission" date="2006-02" db="EMBL/GenBank/DDBJ databases">
        <authorList>
            <person name="Amann R."/>
            <person name="Ferriera S."/>
            <person name="Johnson J."/>
            <person name="Kravitz S."/>
            <person name="Halpern A."/>
            <person name="Remington K."/>
            <person name="Beeson K."/>
            <person name="Tran B."/>
            <person name="Rogers Y.-H."/>
            <person name="Friedman R."/>
            <person name="Venter J.C."/>
        </authorList>
    </citation>
    <scope>NUCLEOTIDE SEQUENCE [LARGE SCALE GENOMIC DNA]</scope>
    <source>
        <strain evidence="6 7">DSM 3645</strain>
    </source>
</reference>
<keyword evidence="2" id="KW-0408">Iron</keyword>
<sequence length="354" mass="39689">MDVIGRGSDFNPTNRFERLAVVDDWEHLETTDNDEAPRKLVTELFDDQSQSVVSENKSPDLSFRYSLNPYRGCVHGCSYCYARPYHEFLGFSAGLDFETKIMVKRDAALLFRKFLARPSWRCELIVMSGVTDCYQPIERQFAVTRACLEVANAANQPIAVITKNALVTRDIDLLADMAARNLAQVNISVTSLDQTLTRKMEPRTSSPAARLRAIRELAAAGVPVHVMTAPIIPGLNDSEIPKILEAVAAAGAVGAGYTILRLPHAVKEIFLHWLAQHLPEAKDRVESRLRAVRSGELTNNQFGKRMRGEGPIAQQIDQTFRVFKKRHGLDSASLQLDTTQFRRPDKHGRQKSLF</sequence>
<dbReference type="RefSeq" id="WP_002654013.1">
    <property type="nucleotide sequence ID" value="NZ_CH672377.1"/>
</dbReference>
<dbReference type="PANTHER" id="PTHR43432:SF3">
    <property type="entry name" value="SLR0285 PROTEIN"/>
    <property type="match status" value="1"/>
</dbReference>
<dbReference type="SFLD" id="SFLDG01084">
    <property type="entry name" value="Uncharacterised_Radical_SAM_Su"/>
    <property type="match status" value="1"/>
</dbReference>
<keyword evidence="3" id="KW-0411">Iron-sulfur</keyword>
<gene>
    <name evidence="6" type="ORF">DSM3645_02091</name>
</gene>
<evidence type="ECO:0000256" key="2">
    <source>
        <dbReference type="ARBA" id="ARBA00023004"/>
    </source>
</evidence>
<feature type="region of interest" description="Disordered" evidence="4">
    <location>
        <begin position="335"/>
        <end position="354"/>
    </location>
</feature>
<name>A4A0Q3_9BACT</name>
<dbReference type="SFLD" id="SFLDS00029">
    <property type="entry name" value="Radical_SAM"/>
    <property type="match status" value="1"/>
</dbReference>
<evidence type="ECO:0000256" key="3">
    <source>
        <dbReference type="ARBA" id="ARBA00023014"/>
    </source>
</evidence>
<evidence type="ECO:0000313" key="7">
    <source>
        <dbReference type="Proteomes" id="UP000004358"/>
    </source>
</evidence>
<dbReference type="HOGENOM" id="CLU_015525_0_0_0"/>
<protein>
    <submittedName>
        <fullName evidence="6">DNA repair photolyase</fullName>
    </submittedName>
</protein>
<dbReference type="GO" id="GO:0016829">
    <property type="term" value="F:lyase activity"/>
    <property type="evidence" value="ECO:0007669"/>
    <property type="project" value="UniProtKB-KW"/>
</dbReference>
<dbReference type="PANTHER" id="PTHR43432">
    <property type="entry name" value="SLR0285 PROTEIN"/>
    <property type="match status" value="1"/>
</dbReference>
<dbReference type="SUPFAM" id="SSF102114">
    <property type="entry name" value="Radical SAM enzymes"/>
    <property type="match status" value="1"/>
</dbReference>
<dbReference type="EMBL" id="AANZ01000029">
    <property type="protein sequence ID" value="EAQ77719.1"/>
    <property type="molecule type" value="Genomic_DNA"/>
</dbReference>
<dbReference type="GO" id="GO:0051536">
    <property type="term" value="F:iron-sulfur cluster binding"/>
    <property type="evidence" value="ECO:0007669"/>
    <property type="project" value="UniProtKB-KW"/>
</dbReference>
<dbReference type="Proteomes" id="UP000004358">
    <property type="component" value="Unassembled WGS sequence"/>
</dbReference>
<dbReference type="eggNOG" id="COG1533">
    <property type="taxonomic scope" value="Bacteria"/>
</dbReference>
<evidence type="ECO:0000259" key="5">
    <source>
        <dbReference type="PROSITE" id="PS51918"/>
    </source>
</evidence>
<dbReference type="GO" id="GO:0046872">
    <property type="term" value="F:metal ion binding"/>
    <property type="evidence" value="ECO:0007669"/>
    <property type="project" value="UniProtKB-KW"/>
</dbReference>
<dbReference type="STRING" id="314230.DSM3645_02091"/>
<dbReference type="OrthoDB" id="9785699at2"/>
<dbReference type="InterPro" id="IPR058240">
    <property type="entry name" value="rSAM_sf"/>
</dbReference>
<evidence type="ECO:0000256" key="1">
    <source>
        <dbReference type="ARBA" id="ARBA00022723"/>
    </source>
</evidence>
<evidence type="ECO:0000256" key="4">
    <source>
        <dbReference type="SAM" id="MobiDB-lite"/>
    </source>
</evidence>
<dbReference type="NCBIfam" id="NF033668">
    <property type="entry name" value="rSAM_PA0069"/>
    <property type="match status" value="1"/>
</dbReference>
<accession>A4A0Q3</accession>
<comment type="caution">
    <text evidence="6">The sequence shown here is derived from an EMBL/GenBank/DDBJ whole genome shotgun (WGS) entry which is preliminary data.</text>
</comment>
<dbReference type="InterPro" id="IPR006638">
    <property type="entry name" value="Elp3/MiaA/NifB-like_rSAM"/>
</dbReference>
<dbReference type="CDD" id="cd01335">
    <property type="entry name" value="Radical_SAM"/>
    <property type="match status" value="1"/>
</dbReference>
<dbReference type="Gene3D" id="3.80.30.30">
    <property type="match status" value="1"/>
</dbReference>
<proteinExistence type="predicted"/>
<feature type="compositionally biased region" description="Basic residues" evidence="4">
    <location>
        <begin position="344"/>
        <end position="354"/>
    </location>
</feature>
<dbReference type="SMART" id="SM00729">
    <property type="entry name" value="Elp3"/>
    <property type="match status" value="1"/>
</dbReference>
<evidence type="ECO:0000313" key="6">
    <source>
        <dbReference type="EMBL" id="EAQ77719.1"/>
    </source>
</evidence>